<sequence length="168" mass="18939">MARIGFKVNDAPTNNKGWKARYFFISGPSWGFRVDWSIHPISNVPPLLSEEESIMVNRLRGILPLSRAILDMTEKWLVEAGLSPTSLGHHYQMALLDRVHDSGHLVTNMGNWASLLEAKLEKLKTKRDPEQLTLAPQRVDELEADNAKLRSGVDELIDRLEQADKGAK</sequence>
<dbReference type="EMBL" id="AMZH03018832">
    <property type="protein sequence ID" value="RRT41132.1"/>
    <property type="molecule type" value="Genomic_DNA"/>
</dbReference>
<protein>
    <submittedName>
        <fullName evidence="1">Uncharacterized protein</fullName>
    </submittedName>
</protein>
<gene>
    <name evidence="1" type="ORF">B296_00025781</name>
</gene>
<comment type="caution">
    <text evidence="1">The sequence shown here is derived from an EMBL/GenBank/DDBJ whole genome shotgun (WGS) entry which is preliminary data.</text>
</comment>
<dbReference type="AlphaFoldDB" id="A0A426XNX9"/>
<dbReference type="Proteomes" id="UP000287651">
    <property type="component" value="Unassembled WGS sequence"/>
</dbReference>
<evidence type="ECO:0000313" key="1">
    <source>
        <dbReference type="EMBL" id="RRT41132.1"/>
    </source>
</evidence>
<reference evidence="1 2" key="1">
    <citation type="journal article" date="2014" name="Agronomy (Basel)">
        <title>A Draft Genome Sequence for Ensete ventricosum, the Drought-Tolerant Tree Against Hunger.</title>
        <authorList>
            <person name="Harrison J."/>
            <person name="Moore K.A."/>
            <person name="Paszkiewicz K."/>
            <person name="Jones T."/>
            <person name="Grant M."/>
            <person name="Ambacheew D."/>
            <person name="Muzemil S."/>
            <person name="Studholme D.J."/>
        </authorList>
    </citation>
    <scope>NUCLEOTIDE SEQUENCE [LARGE SCALE GENOMIC DNA]</scope>
</reference>
<evidence type="ECO:0000313" key="2">
    <source>
        <dbReference type="Proteomes" id="UP000287651"/>
    </source>
</evidence>
<proteinExistence type="predicted"/>
<accession>A0A426XNX9</accession>
<name>A0A426XNX9_ENSVE</name>
<organism evidence="1 2">
    <name type="scientific">Ensete ventricosum</name>
    <name type="common">Abyssinian banana</name>
    <name type="synonym">Musa ensete</name>
    <dbReference type="NCBI Taxonomy" id="4639"/>
    <lineage>
        <taxon>Eukaryota</taxon>
        <taxon>Viridiplantae</taxon>
        <taxon>Streptophyta</taxon>
        <taxon>Embryophyta</taxon>
        <taxon>Tracheophyta</taxon>
        <taxon>Spermatophyta</taxon>
        <taxon>Magnoliopsida</taxon>
        <taxon>Liliopsida</taxon>
        <taxon>Zingiberales</taxon>
        <taxon>Musaceae</taxon>
        <taxon>Ensete</taxon>
    </lineage>
</organism>